<name>A0ABS4DXB9_9HYPH</name>
<keyword evidence="1" id="KW-0472">Membrane</keyword>
<evidence type="ECO:0000259" key="2">
    <source>
        <dbReference type="Pfam" id="PF14317"/>
    </source>
</evidence>
<gene>
    <name evidence="3" type="ORF">J2Z17_001749</name>
</gene>
<organism evidence="3 4">
    <name type="scientific">Rhizobium halophytocola</name>
    <dbReference type="NCBI Taxonomy" id="735519"/>
    <lineage>
        <taxon>Bacteria</taxon>
        <taxon>Pseudomonadati</taxon>
        <taxon>Pseudomonadota</taxon>
        <taxon>Alphaproteobacteria</taxon>
        <taxon>Hyphomicrobiales</taxon>
        <taxon>Rhizobiaceae</taxon>
        <taxon>Rhizobium/Agrobacterium group</taxon>
        <taxon>Rhizobium</taxon>
    </lineage>
</organism>
<evidence type="ECO:0000313" key="4">
    <source>
        <dbReference type="Proteomes" id="UP000759443"/>
    </source>
</evidence>
<keyword evidence="4" id="KW-1185">Reference proteome</keyword>
<feature type="domain" description="YcxB-like C-terminal" evidence="2">
    <location>
        <begin position="105"/>
        <end position="158"/>
    </location>
</feature>
<keyword evidence="1" id="KW-1133">Transmembrane helix</keyword>
<dbReference type="InterPro" id="IPR025588">
    <property type="entry name" value="YcxB-like_C"/>
</dbReference>
<evidence type="ECO:0000313" key="3">
    <source>
        <dbReference type="EMBL" id="MBP1850315.1"/>
    </source>
</evidence>
<dbReference type="EMBL" id="JAGGJU010000004">
    <property type="protein sequence ID" value="MBP1850315.1"/>
    <property type="molecule type" value="Genomic_DNA"/>
</dbReference>
<feature type="transmembrane region" description="Helical" evidence="1">
    <location>
        <begin position="62"/>
        <end position="82"/>
    </location>
</feature>
<protein>
    <recommendedName>
        <fullName evidence="2">YcxB-like C-terminal domain-containing protein</fullName>
    </recommendedName>
</protein>
<dbReference type="Pfam" id="PF14317">
    <property type="entry name" value="YcxB"/>
    <property type="match status" value="1"/>
</dbReference>
<reference evidence="3 4" key="1">
    <citation type="submission" date="2021-03" db="EMBL/GenBank/DDBJ databases">
        <title>Genomic Encyclopedia of Type Strains, Phase IV (KMG-IV): sequencing the most valuable type-strain genomes for metagenomic binning, comparative biology and taxonomic classification.</title>
        <authorList>
            <person name="Goeker M."/>
        </authorList>
    </citation>
    <scope>NUCLEOTIDE SEQUENCE [LARGE SCALE GENOMIC DNA]</scope>
    <source>
        <strain evidence="3 4">DSM 21600</strain>
    </source>
</reference>
<feature type="transmembrane region" description="Helical" evidence="1">
    <location>
        <begin position="38"/>
        <end position="56"/>
    </location>
</feature>
<dbReference type="Proteomes" id="UP000759443">
    <property type="component" value="Unassembled WGS sequence"/>
</dbReference>
<evidence type="ECO:0000256" key="1">
    <source>
        <dbReference type="SAM" id="Phobius"/>
    </source>
</evidence>
<dbReference type="RefSeq" id="WP_209943934.1">
    <property type="nucleotide sequence ID" value="NZ_JAGGJU010000004.1"/>
</dbReference>
<proteinExistence type="predicted"/>
<sequence>MASAQAGNRFEIQYDEDLLRRAVRVFVWRRCVLQQKTLWVIGFLTAGFLAAVAPMVSGEPNLLPLLAVVAAALPFVVTGLLWNTHHADTLGRFRNLPSKTAEVTVDETGIAIRSGPGQRMVGWPFVIEIWETDGFFMVFTGQYQFETLPKHGMPLQAVTRLRARAAAAEA</sequence>
<keyword evidence="1" id="KW-0812">Transmembrane</keyword>
<comment type="caution">
    <text evidence="3">The sequence shown here is derived from an EMBL/GenBank/DDBJ whole genome shotgun (WGS) entry which is preliminary data.</text>
</comment>
<accession>A0ABS4DXB9</accession>